<evidence type="ECO:0000313" key="2">
    <source>
        <dbReference type="EMBL" id="PTM36359.1"/>
    </source>
</evidence>
<feature type="signal peptide" evidence="1">
    <location>
        <begin position="1"/>
        <end position="24"/>
    </location>
</feature>
<dbReference type="RefSeq" id="WP_108089987.1">
    <property type="nucleotide sequence ID" value="NZ_PZPP01000009.1"/>
</dbReference>
<dbReference type="OrthoDB" id="6627027at2"/>
<proteinExistence type="predicted"/>
<dbReference type="AlphaFoldDB" id="A0A2T4Y2E9"/>
<reference evidence="2 3" key="1">
    <citation type="submission" date="2018-04" db="EMBL/GenBank/DDBJ databases">
        <title>Genome sequencing reveals highly heavy metal resistance and biotechnology application of the novel Enterobacter cloacae amazonensis isolated from wastewater river in Manaus - Amazonas.</title>
        <authorList>
            <person name="Astolfi M.C.T."/>
            <person name="Carvalho E.B.D.S."/>
            <person name="Lacerda L.B."/>
            <person name="Pinto M.V."/>
            <person name="Nogueira V.B."/>
            <person name="Barros A.M."/>
            <person name="Astolfi-Filho S."/>
        </authorList>
    </citation>
    <scope>NUCLEOTIDE SEQUENCE [LARGE SCALE GENOMIC DNA]</scope>
    <source>
        <strain evidence="3">amazonensis</strain>
    </source>
</reference>
<organism evidence="2 3">
    <name type="scientific">Enterobacter cloacae</name>
    <dbReference type="NCBI Taxonomy" id="550"/>
    <lineage>
        <taxon>Bacteria</taxon>
        <taxon>Pseudomonadati</taxon>
        <taxon>Pseudomonadota</taxon>
        <taxon>Gammaproteobacteria</taxon>
        <taxon>Enterobacterales</taxon>
        <taxon>Enterobacteriaceae</taxon>
        <taxon>Enterobacter</taxon>
        <taxon>Enterobacter cloacae complex</taxon>
    </lineage>
</organism>
<evidence type="ECO:0000313" key="3">
    <source>
        <dbReference type="Proteomes" id="UP000241614"/>
    </source>
</evidence>
<keyword evidence="1" id="KW-0732">Signal</keyword>
<evidence type="ECO:0000256" key="1">
    <source>
        <dbReference type="SAM" id="SignalP"/>
    </source>
</evidence>
<name>A0A2T4Y2E9_ENTCL</name>
<feature type="chain" id="PRO_5015538952" evidence="1">
    <location>
        <begin position="25"/>
        <end position="470"/>
    </location>
</feature>
<protein>
    <submittedName>
        <fullName evidence="2">Uncharacterized protein</fullName>
    </submittedName>
</protein>
<sequence>MHYARPLIRPLFLLSLLPFSFAQAAEKPELIGGGINPLSVTRIHDRVSYMVSLNFNNGKTAQQWRSVDCKQGKSERLYKDLLDDEGLTKVRFYGDSYMRYAPAQDDKLMTAEDIRKICQLPVKEPLWERLSATSATGITDLVDVNSIHRVGDILTVRMGYDFADIIWEPPYDAPLELKIEHYFYNCKTHQGDAVAAMNFDGQGHVTDSLITADIVRRKSSFKIDGQKAQHFEQLCQLPAGKTFTAEGRFVPAVNKSASTLMGPSMPDLSNNNPQWLSKYPLSAAIDRQAQALIKSWAMPRFKQVRYTEVSALGKIKVQLDAQSDGYIRKLEDYGIWTVQRLTLANLLQLKFAMSISSGAMLLNTLQTDLHFPLVQGQKYQAKLENIDADKKVTSSAMRCEVTGEGDAQRIAPEFSGKYLLVECHESNEGQPDNRSKLAWLQDLNIFVPVAQQLGDKPERLVTLENVSVTR</sequence>
<dbReference type="EMBL" id="PZPP01000009">
    <property type="protein sequence ID" value="PTM36359.1"/>
    <property type="molecule type" value="Genomic_DNA"/>
</dbReference>
<accession>A0A2T4Y2E9</accession>
<dbReference type="Proteomes" id="UP000241614">
    <property type="component" value="Unassembled WGS sequence"/>
</dbReference>
<gene>
    <name evidence="2" type="ORF">DA103_08275</name>
</gene>
<comment type="caution">
    <text evidence="2">The sequence shown here is derived from an EMBL/GenBank/DDBJ whole genome shotgun (WGS) entry which is preliminary data.</text>
</comment>